<dbReference type="GO" id="GO:0005829">
    <property type="term" value="C:cytosol"/>
    <property type="evidence" value="ECO:0007669"/>
    <property type="project" value="TreeGrafter"/>
</dbReference>
<dbReference type="Pfam" id="PF01042">
    <property type="entry name" value="Ribonuc_L-PSP"/>
    <property type="match status" value="1"/>
</dbReference>
<dbReference type="PROSITE" id="PS01094">
    <property type="entry name" value="UPF0076"/>
    <property type="match status" value="1"/>
</dbReference>
<evidence type="ECO:0000256" key="1">
    <source>
        <dbReference type="ARBA" id="ARBA00010552"/>
    </source>
</evidence>
<evidence type="ECO:0000313" key="2">
    <source>
        <dbReference type="EMBL" id="AUN31103.1"/>
    </source>
</evidence>
<dbReference type="InterPro" id="IPR035959">
    <property type="entry name" value="RutC-like_sf"/>
</dbReference>
<dbReference type="Proteomes" id="UP000234752">
    <property type="component" value="Chromosome eg_1"/>
</dbReference>
<dbReference type="CDD" id="cd06151">
    <property type="entry name" value="YjgF_YER057c_UK114_like_3"/>
    <property type="match status" value="1"/>
</dbReference>
<dbReference type="InterPro" id="IPR006175">
    <property type="entry name" value="YjgF/YER057c/UK114"/>
</dbReference>
<protein>
    <submittedName>
        <fullName evidence="2">Uncharacterized protein</fullName>
    </submittedName>
</protein>
<proteinExistence type="inferred from homology"/>
<accession>A0A2K9ND96</accession>
<reference evidence="2 3" key="1">
    <citation type="submission" date="2017-12" db="EMBL/GenBank/DDBJ databases">
        <title>Genomes of bacteria within cyanobacterial aggregates.</title>
        <authorList>
            <person name="Cai H."/>
        </authorList>
    </citation>
    <scope>NUCLEOTIDE SEQUENCE [LARGE SCALE GENOMIC DNA]</scope>
    <source>
        <strain evidence="2 3">TH16</strain>
    </source>
</reference>
<dbReference type="GO" id="GO:0019239">
    <property type="term" value="F:deaminase activity"/>
    <property type="evidence" value="ECO:0007669"/>
    <property type="project" value="TreeGrafter"/>
</dbReference>
<dbReference type="PANTHER" id="PTHR11803">
    <property type="entry name" value="2-IMINOBUTANOATE/2-IMINOPROPANOATE DEAMINASE RIDA"/>
    <property type="match status" value="1"/>
</dbReference>
<dbReference type="Gene3D" id="3.30.1330.40">
    <property type="entry name" value="RutC-like"/>
    <property type="match status" value="1"/>
</dbReference>
<dbReference type="PROSITE" id="PS51257">
    <property type="entry name" value="PROKAR_LIPOPROTEIN"/>
    <property type="match status" value="1"/>
</dbReference>
<gene>
    <name evidence="2" type="ORF">C0V82_13290</name>
</gene>
<dbReference type="RefSeq" id="WP_102112716.1">
    <property type="nucleotide sequence ID" value="NZ_BMGN01000011.1"/>
</dbReference>
<evidence type="ECO:0000313" key="3">
    <source>
        <dbReference type="Proteomes" id="UP000234752"/>
    </source>
</evidence>
<organism evidence="2 3">
    <name type="scientific">Niveispirillum cyanobacteriorum</name>
    <dbReference type="NCBI Taxonomy" id="1612173"/>
    <lineage>
        <taxon>Bacteria</taxon>
        <taxon>Pseudomonadati</taxon>
        <taxon>Pseudomonadota</taxon>
        <taxon>Alphaproteobacteria</taxon>
        <taxon>Rhodospirillales</taxon>
        <taxon>Azospirillaceae</taxon>
        <taxon>Niveispirillum</taxon>
    </lineage>
</organism>
<dbReference type="KEGG" id="ncb:C0V82_13290"/>
<dbReference type="OrthoDB" id="9803101at2"/>
<comment type="similarity">
    <text evidence="1">Belongs to the RutC family.</text>
</comment>
<dbReference type="EMBL" id="CP025611">
    <property type="protein sequence ID" value="AUN31103.1"/>
    <property type="molecule type" value="Genomic_DNA"/>
</dbReference>
<dbReference type="PANTHER" id="PTHR11803:SF59">
    <property type="entry name" value="ENDORIBONUCLEASE"/>
    <property type="match status" value="1"/>
</dbReference>
<dbReference type="AlphaFoldDB" id="A0A2K9ND96"/>
<name>A0A2K9ND96_9PROT</name>
<keyword evidence="3" id="KW-1185">Reference proteome</keyword>
<dbReference type="InterPro" id="IPR019897">
    <property type="entry name" value="RidA_CS"/>
</dbReference>
<dbReference type="SUPFAM" id="SSF55298">
    <property type="entry name" value="YjgF-like"/>
    <property type="match status" value="1"/>
</dbReference>
<sequence>MLKRLGSLLVLAAALTGCAKEEVREIKRTDVPNFPIASAVQVPAGSDLFFLSGTVPPAVNKDAPAGSVDVFGDTETQTVNVLTRIQETLKAQGLTMGDVVLMHVYLVGDPAKEGKMDFAGMMAGYTKFFGTPEQPNKPARSTVQISALVTPGMLVEIEVVAAKAKK</sequence>